<dbReference type="eggNOG" id="COG0697">
    <property type="taxonomic scope" value="Bacteria"/>
</dbReference>
<dbReference type="InterPro" id="IPR000620">
    <property type="entry name" value="EamA_dom"/>
</dbReference>
<evidence type="ECO:0000259" key="2">
    <source>
        <dbReference type="Pfam" id="PF00892"/>
    </source>
</evidence>
<reference evidence="3 4" key="1">
    <citation type="submission" date="2012-08" db="EMBL/GenBank/DDBJ databases">
        <title>The Genome Sequence of Barnesiella intestinihominis YIT 11860.</title>
        <authorList>
            <consortium name="The Broad Institute Genome Sequencing Platform"/>
            <person name="Earl A."/>
            <person name="Ward D."/>
            <person name="Feldgarden M."/>
            <person name="Gevers D."/>
            <person name="Morotomi M."/>
            <person name="Walker B."/>
            <person name="Young S.K."/>
            <person name="Zeng Q."/>
            <person name="Gargeya S."/>
            <person name="Fitzgerald M."/>
            <person name="Haas B."/>
            <person name="Abouelleil A."/>
            <person name="Alvarado L."/>
            <person name="Arachchi H.M."/>
            <person name="Berlin A.M."/>
            <person name="Chapman S.B."/>
            <person name="Goldberg J."/>
            <person name="Griggs A."/>
            <person name="Gujja S."/>
            <person name="Hansen M."/>
            <person name="Howarth C."/>
            <person name="Imamovic A."/>
            <person name="Larimer J."/>
            <person name="McCowen C."/>
            <person name="Montmayeur A."/>
            <person name="Murphy C."/>
            <person name="Neiman D."/>
            <person name="Pearson M."/>
            <person name="Priest M."/>
            <person name="Roberts A."/>
            <person name="Saif S."/>
            <person name="Shea T."/>
            <person name="Sisk P."/>
            <person name="Sykes S."/>
            <person name="Wortman J."/>
            <person name="Nusbaum C."/>
            <person name="Birren B."/>
        </authorList>
    </citation>
    <scope>NUCLEOTIDE SEQUENCE [LARGE SCALE GENOMIC DNA]</scope>
    <source>
        <strain evidence="3 4">YIT 11860</strain>
    </source>
</reference>
<dbReference type="STRING" id="742726.HMPREF9448_00308"/>
<dbReference type="AlphaFoldDB" id="K0X478"/>
<comment type="caution">
    <text evidence="3">The sequence shown here is derived from an EMBL/GenBank/DDBJ whole genome shotgun (WGS) entry which is preliminary data.</text>
</comment>
<feature type="transmembrane region" description="Helical" evidence="1">
    <location>
        <begin position="119"/>
        <end position="137"/>
    </location>
</feature>
<feature type="transmembrane region" description="Helical" evidence="1">
    <location>
        <begin position="7"/>
        <end position="32"/>
    </location>
</feature>
<protein>
    <recommendedName>
        <fullName evidence="2">EamA domain-containing protein</fullName>
    </recommendedName>
</protein>
<name>K0X478_9BACT</name>
<gene>
    <name evidence="3" type="ORF">HMPREF9448_00308</name>
</gene>
<dbReference type="PATRIC" id="fig|742726.3.peg.310"/>
<dbReference type="Pfam" id="PF00892">
    <property type="entry name" value="EamA"/>
    <property type="match status" value="2"/>
</dbReference>
<dbReference type="EMBL" id="ADLE01000001">
    <property type="protein sequence ID" value="EJZ66133.1"/>
    <property type="molecule type" value="Genomic_DNA"/>
</dbReference>
<keyword evidence="1" id="KW-0812">Transmembrane</keyword>
<feature type="transmembrane region" description="Helical" evidence="1">
    <location>
        <begin position="211"/>
        <end position="234"/>
    </location>
</feature>
<feature type="domain" description="EamA" evidence="2">
    <location>
        <begin position="148"/>
        <end position="283"/>
    </location>
</feature>
<feature type="transmembrane region" description="Helical" evidence="1">
    <location>
        <begin position="149"/>
        <end position="168"/>
    </location>
</feature>
<evidence type="ECO:0000313" key="3">
    <source>
        <dbReference type="EMBL" id="EJZ66133.1"/>
    </source>
</evidence>
<dbReference type="SUPFAM" id="SSF103481">
    <property type="entry name" value="Multidrug resistance efflux transporter EmrE"/>
    <property type="match status" value="2"/>
</dbReference>
<feature type="transmembrane region" description="Helical" evidence="1">
    <location>
        <begin position="267"/>
        <end position="286"/>
    </location>
</feature>
<dbReference type="GO" id="GO:0016020">
    <property type="term" value="C:membrane"/>
    <property type="evidence" value="ECO:0007669"/>
    <property type="project" value="InterPro"/>
</dbReference>
<evidence type="ECO:0000256" key="1">
    <source>
        <dbReference type="SAM" id="Phobius"/>
    </source>
</evidence>
<keyword evidence="1" id="KW-1133">Transmembrane helix</keyword>
<feature type="domain" description="EamA" evidence="2">
    <location>
        <begin position="5"/>
        <end position="138"/>
    </location>
</feature>
<proteinExistence type="predicted"/>
<feature type="transmembrane region" description="Helical" evidence="1">
    <location>
        <begin position="180"/>
        <end position="199"/>
    </location>
</feature>
<dbReference type="Proteomes" id="UP000006044">
    <property type="component" value="Unassembled WGS sequence"/>
</dbReference>
<feature type="transmembrane region" description="Helical" evidence="1">
    <location>
        <begin position="241"/>
        <end position="261"/>
    </location>
</feature>
<feature type="transmembrane region" description="Helical" evidence="1">
    <location>
        <begin position="38"/>
        <end position="55"/>
    </location>
</feature>
<organism evidence="3 4">
    <name type="scientific">Barnesiella intestinihominis YIT 11860</name>
    <dbReference type="NCBI Taxonomy" id="742726"/>
    <lineage>
        <taxon>Bacteria</taxon>
        <taxon>Pseudomonadati</taxon>
        <taxon>Bacteroidota</taxon>
        <taxon>Bacteroidia</taxon>
        <taxon>Bacteroidales</taxon>
        <taxon>Barnesiellaceae</taxon>
        <taxon>Barnesiella</taxon>
    </lineage>
</organism>
<dbReference type="GeneID" id="77847665"/>
<feature type="transmembrane region" description="Helical" evidence="1">
    <location>
        <begin position="67"/>
        <end position="84"/>
    </location>
</feature>
<dbReference type="RefSeq" id="WP_008860807.1">
    <property type="nucleotide sequence ID" value="NZ_JH815203.1"/>
</dbReference>
<accession>K0X478</accession>
<feature type="transmembrane region" description="Helical" evidence="1">
    <location>
        <begin position="90"/>
        <end position="112"/>
    </location>
</feature>
<evidence type="ECO:0000313" key="4">
    <source>
        <dbReference type="Proteomes" id="UP000006044"/>
    </source>
</evidence>
<dbReference type="PANTHER" id="PTHR22911:SF137">
    <property type="entry name" value="SOLUTE CARRIER FAMILY 35 MEMBER G2-RELATED"/>
    <property type="match status" value="1"/>
</dbReference>
<keyword evidence="4" id="KW-1185">Reference proteome</keyword>
<sequence>MNSPKGLFYAIISSSTFGLVPLFAIPALQAGIPLNSVVFYRFLFSSILLGIILCIRKTNFKISGKQALIIFGLAFLYAATSLLLTKSYLYIPSGLATTLHFLYPVLVTLLMVTFFKDKVSVSIIIATIMAIGGVYLLSGSEGGTLNSTGLALALTTVLTYASYIVGINKSSVSDMDGLKLTFYVLLSGAFIFLLNLIVNREMLTPIPSWEIGVDLILLALVPTLISDLTLILAVQHVGSTTTAVLGCMEPLTAVIMGVLFLDESCNFIQSIGICIILIAVTTVIIARNPHEIKKGLQLIPKLLHKSRVK</sequence>
<dbReference type="InterPro" id="IPR037185">
    <property type="entry name" value="EmrE-like"/>
</dbReference>
<dbReference type="OrthoDB" id="9806740at2"/>
<keyword evidence="1" id="KW-0472">Membrane</keyword>
<dbReference type="PANTHER" id="PTHR22911">
    <property type="entry name" value="ACYL-MALONYL CONDENSING ENZYME-RELATED"/>
    <property type="match status" value="1"/>
</dbReference>
<dbReference type="HOGENOM" id="CLU_033863_9_3_10"/>